<protein>
    <recommendedName>
        <fullName evidence="1">Nanos-type domain-containing protein</fullName>
    </recommendedName>
</protein>
<name>A0A6C0IRN0_9ZZZZ</name>
<dbReference type="Pfam" id="PF05741">
    <property type="entry name" value="zf-nanos"/>
    <property type="match status" value="1"/>
</dbReference>
<reference evidence="2" key="1">
    <citation type="journal article" date="2020" name="Nature">
        <title>Giant virus diversity and host interactions through global metagenomics.</title>
        <authorList>
            <person name="Schulz F."/>
            <person name="Roux S."/>
            <person name="Paez-Espino D."/>
            <person name="Jungbluth S."/>
            <person name="Walsh D.A."/>
            <person name="Denef V.J."/>
            <person name="McMahon K.D."/>
            <person name="Konstantinidis K.T."/>
            <person name="Eloe-Fadrosh E.A."/>
            <person name="Kyrpides N.C."/>
            <person name="Woyke T."/>
        </authorList>
    </citation>
    <scope>NUCLEOTIDE SEQUENCE</scope>
    <source>
        <strain evidence="2">GVMAG-M-3300024301-20</strain>
    </source>
</reference>
<dbReference type="InterPro" id="IPR038129">
    <property type="entry name" value="Nanos_sf"/>
</dbReference>
<dbReference type="PROSITE" id="PS51522">
    <property type="entry name" value="ZF_NANOS"/>
    <property type="match status" value="1"/>
</dbReference>
<dbReference type="Gene3D" id="4.10.60.30">
    <property type="entry name" value="Nanos, RNA-binding domain"/>
    <property type="match status" value="1"/>
</dbReference>
<evidence type="ECO:0000313" key="2">
    <source>
        <dbReference type="EMBL" id="QHT95904.1"/>
    </source>
</evidence>
<proteinExistence type="predicted"/>
<organism evidence="2">
    <name type="scientific">viral metagenome</name>
    <dbReference type="NCBI Taxonomy" id="1070528"/>
    <lineage>
        <taxon>unclassified sequences</taxon>
        <taxon>metagenomes</taxon>
        <taxon>organismal metagenomes</taxon>
    </lineage>
</organism>
<sequence>MSLTIKYCKVCQDAGKSESEYRSHFTRESRDPNSKVCCPTLLALECRYCFKAGHTIKYCKILKDNEKNKKRWEQEAKKPVEKKNMNEKKQVAVTNKFTCLDSDDSENELEEHIESHKQITKEEFPQLCASNYKSNATSFGGFNYATAVATKYVAPLPASIPVRLYPLNKKKVSIAEMNWASMSSDEDEEEEEDYEMVQNAFNTYDEKECYMTTEEDW</sequence>
<dbReference type="EMBL" id="MN740247">
    <property type="protein sequence ID" value="QHT95904.1"/>
    <property type="molecule type" value="Genomic_DNA"/>
</dbReference>
<accession>A0A6C0IRN0</accession>
<dbReference type="AlphaFoldDB" id="A0A6C0IRN0"/>
<dbReference type="InterPro" id="IPR024161">
    <property type="entry name" value="Znf_nanos-typ"/>
</dbReference>
<evidence type="ECO:0000259" key="1">
    <source>
        <dbReference type="PROSITE" id="PS51522"/>
    </source>
</evidence>
<feature type="domain" description="Nanos-type" evidence="1">
    <location>
        <begin position="7"/>
        <end position="61"/>
    </location>
</feature>